<comment type="similarity">
    <text evidence="2">Belongs to the outer membrane factor (OMF) (TC 1.B.17) family.</text>
</comment>
<dbReference type="GO" id="GO:0015562">
    <property type="term" value="F:efflux transmembrane transporter activity"/>
    <property type="evidence" value="ECO:0007669"/>
    <property type="project" value="InterPro"/>
</dbReference>
<dbReference type="EMBL" id="VOXD01000004">
    <property type="protein sequence ID" value="TXF91022.1"/>
    <property type="molecule type" value="Genomic_DNA"/>
</dbReference>
<keyword evidence="3" id="KW-0813">Transport</keyword>
<evidence type="ECO:0000256" key="3">
    <source>
        <dbReference type="ARBA" id="ARBA00022448"/>
    </source>
</evidence>
<keyword evidence="9" id="KW-1133">Transmembrane helix</keyword>
<dbReference type="OrthoDB" id="9771205at2"/>
<dbReference type="SUPFAM" id="SSF56954">
    <property type="entry name" value="Outer membrane efflux proteins (OEP)"/>
    <property type="match status" value="1"/>
</dbReference>
<accession>A0A5C7FIH0</accession>
<dbReference type="GO" id="GO:0009279">
    <property type="term" value="C:cell outer membrane"/>
    <property type="evidence" value="ECO:0007669"/>
    <property type="project" value="UniProtKB-SubCell"/>
</dbReference>
<dbReference type="PANTHER" id="PTHR30026">
    <property type="entry name" value="OUTER MEMBRANE PROTEIN TOLC"/>
    <property type="match status" value="1"/>
</dbReference>
<organism evidence="10 11">
    <name type="scientific">Neolewinella aurantiaca</name>
    <dbReference type="NCBI Taxonomy" id="2602767"/>
    <lineage>
        <taxon>Bacteria</taxon>
        <taxon>Pseudomonadati</taxon>
        <taxon>Bacteroidota</taxon>
        <taxon>Saprospiria</taxon>
        <taxon>Saprospirales</taxon>
        <taxon>Lewinellaceae</taxon>
        <taxon>Neolewinella</taxon>
    </lineage>
</organism>
<gene>
    <name evidence="10" type="ORF">FUA23_04250</name>
</gene>
<dbReference type="Proteomes" id="UP000321907">
    <property type="component" value="Unassembled WGS sequence"/>
</dbReference>
<evidence type="ECO:0000256" key="5">
    <source>
        <dbReference type="ARBA" id="ARBA00022692"/>
    </source>
</evidence>
<dbReference type="InterPro" id="IPR051906">
    <property type="entry name" value="TolC-like"/>
</dbReference>
<keyword evidence="5 9" id="KW-0812">Transmembrane</keyword>
<dbReference type="InterPro" id="IPR003423">
    <property type="entry name" value="OMP_efflux"/>
</dbReference>
<evidence type="ECO:0000256" key="6">
    <source>
        <dbReference type="ARBA" id="ARBA00023136"/>
    </source>
</evidence>
<sequence>MSKETSQNERRYSYGSGTRLARRSALWLVAYLGFAISLFAQAPLRVTLLSDLDTASDMSLDNLISDEVEALLGSRYDLTIETLYTGGRAADIAALIDRAYAESDFVIGSGLTTSSALAARGTYPKPTIASIVLDTPDQSEEAQDSGGDAGAERPSAKGTGITNFTFVESPFDIGRDLSALREIADYERLTVITTRHLRPALASVINEVAETPVDYIEATGSVPEILRQIPPAARAAYFSPLEGILDSLQQTILLDSLAQRGTATFGLLDRPFLDLGVLAAYSSSENLSKIPRRIALDVLRIMDGIPASELNTELVTFNSGLIINMATAREAGIYPSWKTMREAVILNPNELPDARILTLEAAILEGLANNLGYELSKYDVALADTDVGIARSNLLPQLDVATTMYTIDKTTVASSFGQQGTVNWTANASLSQVILSEPALANVAINELLLEGQRAALQTSQLDVVLDVITAYLNTLQAKVFADLQNENLAVTRANLDAAGAKQEAGAVGVADVYRWESELALNRIEVNNATAQLAQARYNLNQILNRPTGEEFQLPAFQGQDTLLGIVGLTMLPLLNNQRDLDRFALFLKAEAKRNLPTLRQLDAAIKAQERQLLSAKRAFYLPTVALAGEYDYRIANYGAAELPPEFADLVGGADRPRGTYNVAINASFPIFQGGARKFQAEKAKVATLQAQAQRQDVENQLMQRLYSSIETVVASYRNLQLARNAAATASKNFGIVEDLYRAGATNITSLVDAQNVTLQSEINATNAGYQFVADFAALQRSTGSYQFLAGEAEQLEFVKRFMEFSPESSADDER</sequence>
<evidence type="ECO:0000256" key="2">
    <source>
        <dbReference type="ARBA" id="ARBA00007613"/>
    </source>
</evidence>
<proteinExistence type="inferred from homology"/>
<dbReference type="PANTHER" id="PTHR30026:SF20">
    <property type="entry name" value="OUTER MEMBRANE PROTEIN TOLC"/>
    <property type="match status" value="1"/>
</dbReference>
<dbReference type="AlphaFoldDB" id="A0A5C7FIH0"/>
<keyword evidence="6 9" id="KW-0472">Membrane</keyword>
<evidence type="ECO:0000256" key="1">
    <source>
        <dbReference type="ARBA" id="ARBA00004442"/>
    </source>
</evidence>
<keyword evidence="11" id="KW-1185">Reference proteome</keyword>
<evidence type="ECO:0000256" key="9">
    <source>
        <dbReference type="SAM" id="Phobius"/>
    </source>
</evidence>
<name>A0A5C7FIH0_9BACT</name>
<evidence type="ECO:0000256" key="4">
    <source>
        <dbReference type="ARBA" id="ARBA00022452"/>
    </source>
</evidence>
<feature type="transmembrane region" description="Helical" evidence="9">
    <location>
        <begin position="20"/>
        <end position="40"/>
    </location>
</feature>
<feature type="region of interest" description="Disordered" evidence="8">
    <location>
        <begin position="136"/>
        <end position="157"/>
    </location>
</feature>
<evidence type="ECO:0000313" key="10">
    <source>
        <dbReference type="EMBL" id="TXF91022.1"/>
    </source>
</evidence>
<reference evidence="10 11" key="1">
    <citation type="submission" date="2019-08" db="EMBL/GenBank/DDBJ databases">
        <title>Lewinella sp. strain SSH13 Genome sequencing and assembly.</title>
        <authorList>
            <person name="Kim I."/>
        </authorList>
    </citation>
    <scope>NUCLEOTIDE SEQUENCE [LARGE SCALE GENOMIC DNA]</scope>
    <source>
        <strain evidence="10 11">SSH13</strain>
    </source>
</reference>
<keyword evidence="4" id="KW-1134">Transmembrane beta strand</keyword>
<dbReference type="RefSeq" id="WP_147929479.1">
    <property type="nucleotide sequence ID" value="NZ_VOXD01000004.1"/>
</dbReference>
<evidence type="ECO:0000256" key="8">
    <source>
        <dbReference type="SAM" id="MobiDB-lite"/>
    </source>
</evidence>
<dbReference type="GO" id="GO:0015288">
    <property type="term" value="F:porin activity"/>
    <property type="evidence" value="ECO:0007669"/>
    <property type="project" value="TreeGrafter"/>
</dbReference>
<dbReference type="Gene3D" id="1.20.1600.10">
    <property type="entry name" value="Outer membrane efflux proteins (OEP)"/>
    <property type="match status" value="1"/>
</dbReference>
<evidence type="ECO:0000256" key="7">
    <source>
        <dbReference type="ARBA" id="ARBA00023237"/>
    </source>
</evidence>
<comment type="subcellular location">
    <subcellularLocation>
        <location evidence="1">Cell outer membrane</location>
    </subcellularLocation>
</comment>
<protein>
    <submittedName>
        <fullName evidence="10">TolC family protein</fullName>
    </submittedName>
</protein>
<evidence type="ECO:0000313" key="11">
    <source>
        <dbReference type="Proteomes" id="UP000321907"/>
    </source>
</evidence>
<comment type="caution">
    <text evidence="10">The sequence shown here is derived from an EMBL/GenBank/DDBJ whole genome shotgun (WGS) entry which is preliminary data.</text>
</comment>
<dbReference type="GO" id="GO:1990281">
    <property type="term" value="C:efflux pump complex"/>
    <property type="evidence" value="ECO:0007669"/>
    <property type="project" value="TreeGrafter"/>
</dbReference>
<keyword evidence="7" id="KW-0998">Cell outer membrane</keyword>
<dbReference type="Pfam" id="PF02321">
    <property type="entry name" value="OEP"/>
    <property type="match status" value="2"/>
</dbReference>